<dbReference type="AlphaFoldDB" id="A0A840ELA6"/>
<dbReference type="InterPro" id="IPR029052">
    <property type="entry name" value="Metallo-depent_PP-like"/>
</dbReference>
<evidence type="ECO:0000313" key="6">
    <source>
        <dbReference type="EMBL" id="MBB4133515.1"/>
    </source>
</evidence>
<gene>
    <name evidence="6" type="ORF">BKA16_000067</name>
</gene>
<dbReference type="GO" id="GO:0046872">
    <property type="term" value="F:metal ion binding"/>
    <property type="evidence" value="ECO:0007669"/>
    <property type="project" value="UniProtKB-KW"/>
</dbReference>
<dbReference type="Gene3D" id="3.60.21.10">
    <property type="match status" value="1"/>
</dbReference>
<keyword evidence="7" id="KW-1185">Reference proteome</keyword>
<feature type="domain" description="Calcineurin-like phosphoesterase" evidence="5">
    <location>
        <begin position="4"/>
        <end position="193"/>
    </location>
</feature>
<dbReference type="Pfam" id="PF00149">
    <property type="entry name" value="Metallophos"/>
    <property type="match status" value="1"/>
</dbReference>
<comment type="similarity">
    <text evidence="4">Belongs to the cyclic nucleotide phosphodiesterase class-III family.</text>
</comment>
<dbReference type="SUPFAM" id="SSF56300">
    <property type="entry name" value="Metallo-dependent phosphatases"/>
    <property type="match status" value="1"/>
</dbReference>
<protein>
    <submittedName>
        <fullName evidence="6">3',5'-cyclic AMP phosphodiesterase CpdA</fullName>
    </submittedName>
</protein>
<organism evidence="6 7">
    <name type="scientific">Gordonia humi</name>
    <dbReference type="NCBI Taxonomy" id="686429"/>
    <lineage>
        <taxon>Bacteria</taxon>
        <taxon>Bacillati</taxon>
        <taxon>Actinomycetota</taxon>
        <taxon>Actinomycetes</taxon>
        <taxon>Mycobacteriales</taxon>
        <taxon>Gordoniaceae</taxon>
        <taxon>Gordonia</taxon>
    </lineage>
</organism>
<reference evidence="6 7" key="1">
    <citation type="submission" date="2020-08" db="EMBL/GenBank/DDBJ databases">
        <title>Sequencing the genomes of 1000 actinobacteria strains.</title>
        <authorList>
            <person name="Klenk H.-P."/>
        </authorList>
    </citation>
    <scope>NUCLEOTIDE SEQUENCE [LARGE SCALE GENOMIC DNA]</scope>
    <source>
        <strain evidence="6 7">DSM 45298</strain>
    </source>
</reference>
<dbReference type="EMBL" id="JACIFP010000001">
    <property type="protein sequence ID" value="MBB4133515.1"/>
    <property type="molecule type" value="Genomic_DNA"/>
</dbReference>
<evidence type="ECO:0000256" key="1">
    <source>
        <dbReference type="ARBA" id="ARBA00022723"/>
    </source>
</evidence>
<proteinExistence type="inferred from homology"/>
<evidence type="ECO:0000256" key="4">
    <source>
        <dbReference type="ARBA" id="ARBA00025742"/>
    </source>
</evidence>
<dbReference type="Proteomes" id="UP000551501">
    <property type="component" value="Unassembled WGS sequence"/>
</dbReference>
<dbReference type="InterPro" id="IPR050884">
    <property type="entry name" value="CNP_phosphodiesterase-III"/>
</dbReference>
<accession>A0A840ELA6</accession>
<dbReference type="PANTHER" id="PTHR42988:SF2">
    <property type="entry name" value="CYCLIC NUCLEOTIDE PHOSPHODIESTERASE CBUA0032-RELATED"/>
    <property type="match status" value="1"/>
</dbReference>
<sequence>MLVVAQISDLHFRGDTEHRGRILAVLDYLQNRCGGAANIDALLVTGDLTDEGTAEQYREAADALVTDIPTLTLLGNHDDRAAYRSVTAPDDAADPYAPVDTALLLDDLLVLGLDSSIPGRNDGELSEQTLAWADEQIAAAGERPVIVSFHHPPVKVGMPFMDSIAQLDPTAFDAFVRRHPRIIGLVCGHIHSPSATAFAEVPLLTAPGVSSTLNLPFEGDDVLNESQPAGMAFHLIDGDRLVTHFRSVI</sequence>
<dbReference type="RefSeq" id="WP_183368697.1">
    <property type="nucleotide sequence ID" value="NZ_BAABHL010000111.1"/>
</dbReference>
<keyword evidence="3" id="KW-0408">Iron</keyword>
<dbReference type="GO" id="GO:0016787">
    <property type="term" value="F:hydrolase activity"/>
    <property type="evidence" value="ECO:0007669"/>
    <property type="project" value="UniProtKB-KW"/>
</dbReference>
<evidence type="ECO:0000313" key="7">
    <source>
        <dbReference type="Proteomes" id="UP000551501"/>
    </source>
</evidence>
<dbReference type="PANTHER" id="PTHR42988">
    <property type="entry name" value="PHOSPHOHYDROLASE"/>
    <property type="match status" value="1"/>
</dbReference>
<dbReference type="InterPro" id="IPR004843">
    <property type="entry name" value="Calcineurin-like_PHP"/>
</dbReference>
<comment type="caution">
    <text evidence="6">The sequence shown here is derived from an EMBL/GenBank/DDBJ whole genome shotgun (WGS) entry which is preliminary data.</text>
</comment>
<keyword evidence="1" id="KW-0479">Metal-binding</keyword>
<evidence type="ECO:0000259" key="5">
    <source>
        <dbReference type="Pfam" id="PF00149"/>
    </source>
</evidence>
<keyword evidence="2" id="KW-0378">Hydrolase</keyword>
<name>A0A840ELA6_9ACTN</name>
<evidence type="ECO:0000256" key="2">
    <source>
        <dbReference type="ARBA" id="ARBA00022801"/>
    </source>
</evidence>
<evidence type="ECO:0000256" key="3">
    <source>
        <dbReference type="ARBA" id="ARBA00023004"/>
    </source>
</evidence>